<comment type="catalytic activity">
    <reaction evidence="1">
        <text>S-ubiquitinyl-[E2 ubiquitin-conjugating enzyme]-L-cysteine + [acceptor protein]-L-lysine = [E2 ubiquitin-conjugating enzyme]-L-cysteine + N(6)-ubiquitinyl-[acceptor protein]-L-lysine.</text>
        <dbReference type="EC" id="2.3.2.27"/>
    </reaction>
</comment>
<dbReference type="Gene3D" id="3.30.40.10">
    <property type="entry name" value="Zinc/RING finger domain, C3HC4 (zinc finger)"/>
    <property type="match status" value="1"/>
</dbReference>
<evidence type="ECO:0000256" key="15">
    <source>
        <dbReference type="PROSITE-ProRule" id="PRU00175"/>
    </source>
</evidence>
<proteinExistence type="inferred from homology"/>
<organism evidence="20 21">
    <name type="scientific">Colocasia esculenta</name>
    <name type="common">Wild taro</name>
    <name type="synonym">Arum esculentum</name>
    <dbReference type="NCBI Taxonomy" id="4460"/>
    <lineage>
        <taxon>Eukaryota</taxon>
        <taxon>Viridiplantae</taxon>
        <taxon>Streptophyta</taxon>
        <taxon>Embryophyta</taxon>
        <taxon>Tracheophyta</taxon>
        <taxon>Spermatophyta</taxon>
        <taxon>Magnoliopsida</taxon>
        <taxon>Liliopsida</taxon>
        <taxon>Araceae</taxon>
        <taxon>Aroideae</taxon>
        <taxon>Colocasieae</taxon>
        <taxon>Colocasia</taxon>
    </lineage>
</organism>
<name>A0A843W5L7_COLES</name>
<evidence type="ECO:0000256" key="3">
    <source>
        <dbReference type="ARBA" id="ARBA00004906"/>
    </source>
</evidence>
<comment type="subcellular location">
    <subcellularLocation>
        <location evidence="2">Membrane</location>
        <topology evidence="2">Single-pass membrane protein</topology>
    </subcellularLocation>
</comment>
<keyword evidence="7" id="KW-0479">Metal-binding</keyword>
<evidence type="ECO:0000313" key="20">
    <source>
        <dbReference type="EMBL" id="MQL98469.1"/>
    </source>
</evidence>
<dbReference type="PANTHER" id="PTHR46539">
    <property type="entry name" value="E3 UBIQUITIN-PROTEIN LIGASE ATL42"/>
    <property type="match status" value="1"/>
</dbReference>
<dbReference type="Proteomes" id="UP000652761">
    <property type="component" value="Unassembled WGS sequence"/>
</dbReference>
<evidence type="ECO:0000256" key="17">
    <source>
        <dbReference type="SAM" id="Phobius"/>
    </source>
</evidence>
<evidence type="ECO:0000256" key="10">
    <source>
        <dbReference type="ARBA" id="ARBA00022786"/>
    </source>
</evidence>
<keyword evidence="5" id="KW-0808">Transferase</keyword>
<dbReference type="GO" id="GO:0061630">
    <property type="term" value="F:ubiquitin protein ligase activity"/>
    <property type="evidence" value="ECO:0007669"/>
    <property type="project" value="UniProtKB-EC"/>
</dbReference>
<keyword evidence="6 17" id="KW-0812">Transmembrane</keyword>
<evidence type="ECO:0000256" key="8">
    <source>
        <dbReference type="ARBA" id="ARBA00022729"/>
    </source>
</evidence>
<accession>A0A843W5L7</accession>
<evidence type="ECO:0000256" key="7">
    <source>
        <dbReference type="ARBA" id="ARBA00022723"/>
    </source>
</evidence>
<feature type="compositionally biased region" description="Polar residues" evidence="16">
    <location>
        <begin position="379"/>
        <end position="405"/>
    </location>
</feature>
<feature type="chain" id="PRO_5032578092" description="RING-type E3 ubiquitin transferase" evidence="18">
    <location>
        <begin position="28"/>
        <end position="475"/>
    </location>
</feature>
<evidence type="ECO:0000256" key="2">
    <source>
        <dbReference type="ARBA" id="ARBA00004167"/>
    </source>
</evidence>
<keyword evidence="13 17" id="KW-0472">Membrane</keyword>
<comment type="pathway">
    <text evidence="3">Protein modification; protein ubiquitination.</text>
</comment>
<dbReference type="Pfam" id="PF13639">
    <property type="entry name" value="zf-RING_2"/>
    <property type="match status" value="1"/>
</dbReference>
<evidence type="ECO:0000256" key="12">
    <source>
        <dbReference type="ARBA" id="ARBA00022989"/>
    </source>
</evidence>
<dbReference type="EMBL" id="NMUH01002191">
    <property type="protein sequence ID" value="MQL98469.1"/>
    <property type="molecule type" value="Genomic_DNA"/>
</dbReference>
<keyword evidence="12 17" id="KW-1133">Transmembrane helix</keyword>
<dbReference type="EC" id="2.3.2.27" evidence="4"/>
<dbReference type="SMART" id="SM00184">
    <property type="entry name" value="RING"/>
    <property type="match status" value="1"/>
</dbReference>
<dbReference type="SUPFAM" id="SSF57850">
    <property type="entry name" value="RING/U-box"/>
    <property type="match status" value="1"/>
</dbReference>
<evidence type="ECO:0000256" key="5">
    <source>
        <dbReference type="ARBA" id="ARBA00022679"/>
    </source>
</evidence>
<evidence type="ECO:0000256" key="16">
    <source>
        <dbReference type="SAM" id="MobiDB-lite"/>
    </source>
</evidence>
<dbReference type="InterPro" id="IPR013083">
    <property type="entry name" value="Znf_RING/FYVE/PHD"/>
</dbReference>
<dbReference type="CDD" id="cd16461">
    <property type="entry name" value="RING-H2_EL5-like"/>
    <property type="match status" value="1"/>
</dbReference>
<keyword evidence="21" id="KW-1185">Reference proteome</keyword>
<feature type="compositionally biased region" description="Basic and acidic residues" evidence="16">
    <location>
        <begin position="457"/>
        <end position="466"/>
    </location>
</feature>
<dbReference type="GO" id="GO:0008270">
    <property type="term" value="F:zinc ion binding"/>
    <property type="evidence" value="ECO:0007669"/>
    <property type="project" value="UniProtKB-KW"/>
</dbReference>
<keyword evidence="9 15" id="KW-0863">Zinc-finger</keyword>
<dbReference type="PROSITE" id="PS50089">
    <property type="entry name" value="ZF_RING_2"/>
    <property type="match status" value="1"/>
</dbReference>
<feature type="region of interest" description="Disordered" evidence="16">
    <location>
        <begin position="453"/>
        <end position="475"/>
    </location>
</feature>
<feature type="signal peptide" evidence="18">
    <location>
        <begin position="1"/>
        <end position="27"/>
    </location>
</feature>
<protein>
    <recommendedName>
        <fullName evidence="4">RING-type E3 ubiquitin transferase</fullName>
        <ecNumber evidence="4">2.3.2.27</ecNumber>
    </recommendedName>
</protein>
<sequence length="475" mass="51944">MTDLGAPAAMDPTRLFLILLFLSHAAAQQPTTTTTQSGGAGAQPTDAAVSYRPRVAVVVGIFSIMLSVTFLLLMYAKFCYSASRADLFGDGGDPDLDGHHDGLLPPGQQQPPRSSGVDKTVIESLPFFRFSSLKGSREGLECAVCLSRFEGAELLRLLPKCKHAFHIGCVDRWLEGHSSCPLCRRRVLLEDLTFFKYSTSSRFLVRDPAAPAGETDLELYVEREPGKESGGGGSLGSSFRKMGRAVTGKETKKEILLAARGRGEGEVGGRGGRERREQFYHRFKHRIVVSDVVFKNRWSDLNSSDLVSLNSEMLRSLSSRRFPAAAMVDVAVNMEEQKSFSRPDPSNHASADETLRKIKEEIERKRSLESKASHMNIAGSPSGSDTISQGSTSTLPKSLDPSSNNRAMSEIVNISRFGDAMVRSGGDATGSSTNMEEEKVRRVWLPIARRTVQWSTAREKRSDSDKTSTAGDDIV</sequence>
<keyword evidence="11" id="KW-0862">Zinc</keyword>
<keyword evidence="10" id="KW-0833">Ubl conjugation pathway</keyword>
<evidence type="ECO:0000256" key="6">
    <source>
        <dbReference type="ARBA" id="ARBA00022692"/>
    </source>
</evidence>
<reference evidence="20" key="1">
    <citation type="submission" date="2017-07" db="EMBL/GenBank/DDBJ databases">
        <title>Taro Niue Genome Assembly and Annotation.</title>
        <authorList>
            <person name="Atibalentja N."/>
            <person name="Keating K."/>
            <person name="Fields C.J."/>
        </authorList>
    </citation>
    <scope>NUCLEOTIDE SEQUENCE</scope>
    <source>
        <strain evidence="20">Niue_2</strain>
        <tissue evidence="20">Leaf</tissue>
    </source>
</reference>
<feature type="region of interest" description="Disordered" evidence="16">
    <location>
        <begin position="365"/>
        <end position="405"/>
    </location>
</feature>
<feature type="domain" description="RING-type" evidence="19">
    <location>
        <begin position="142"/>
        <end position="184"/>
    </location>
</feature>
<comment type="similarity">
    <text evidence="14">Belongs to the RING-type zinc finger family. ATL subfamily.</text>
</comment>
<evidence type="ECO:0000313" key="21">
    <source>
        <dbReference type="Proteomes" id="UP000652761"/>
    </source>
</evidence>
<gene>
    <name evidence="20" type="ORF">Taro_031177</name>
</gene>
<dbReference type="PANTHER" id="PTHR46539:SF1">
    <property type="entry name" value="E3 UBIQUITIN-PROTEIN LIGASE ATL42"/>
    <property type="match status" value="1"/>
</dbReference>
<evidence type="ECO:0000256" key="11">
    <source>
        <dbReference type="ARBA" id="ARBA00022833"/>
    </source>
</evidence>
<dbReference type="FunFam" id="3.30.40.10:FF:000285">
    <property type="entry name" value="RING-H2 finger protein ATL43"/>
    <property type="match status" value="1"/>
</dbReference>
<feature type="transmembrane region" description="Helical" evidence="17">
    <location>
        <begin position="51"/>
        <end position="75"/>
    </location>
</feature>
<evidence type="ECO:0000256" key="13">
    <source>
        <dbReference type="ARBA" id="ARBA00023136"/>
    </source>
</evidence>
<dbReference type="GO" id="GO:0016020">
    <property type="term" value="C:membrane"/>
    <property type="evidence" value="ECO:0007669"/>
    <property type="project" value="UniProtKB-SubCell"/>
</dbReference>
<comment type="caution">
    <text evidence="20">The sequence shown here is derived from an EMBL/GenBank/DDBJ whole genome shotgun (WGS) entry which is preliminary data.</text>
</comment>
<dbReference type="OrthoDB" id="8062037at2759"/>
<evidence type="ECO:0000259" key="19">
    <source>
        <dbReference type="PROSITE" id="PS50089"/>
    </source>
</evidence>
<evidence type="ECO:0000256" key="4">
    <source>
        <dbReference type="ARBA" id="ARBA00012483"/>
    </source>
</evidence>
<evidence type="ECO:0000256" key="9">
    <source>
        <dbReference type="ARBA" id="ARBA00022771"/>
    </source>
</evidence>
<keyword evidence="8 18" id="KW-0732">Signal</keyword>
<evidence type="ECO:0000256" key="1">
    <source>
        <dbReference type="ARBA" id="ARBA00000900"/>
    </source>
</evidence>
<dbReference type="InterPro" id="IPR001841">
    <property type="entry name" value="Znf_RING"/>
</dbReference>
<evidence type="ECO:0000256" key="18">
    <source>
        <dbReference type="SAM" id="SignalP"/>
    </source>
</evidence>
<dbReference type="AlphaFoldDB" id="A0A843W5L7"/>
<evidence type="ECO:0000256" key="14">
    <source>
        <dbReference type="ARBA" id="ARBA00024209"/>
    </source>
</evidence>